<dbReference type="InterPro" id="IPR036034">
    <property type="entry name" value="PDZ_sf"/>
</dbReference>
<dbReference type="Proteomes" id="UP000324585">
    <property type="component" value="Unassembled WGS sequence"/>
</dbReference>
<dbReference type="PANTHER" id="PTHR22939:SF125">
    <property type="entry name" value="PROTEASE DO-LIKE 14-RELATED"/>
    <property type="match status" value="1"/>
</dbReference>
<evidence type="ECO:0000259" key="4">
    <source>
        <dbReference type="SMART" id="SM00228"/>
    </source>
</evidence>
<accession>A0A5J4YQZ5</accession>
<dbReference type="EMBL" id="VRMN01000005">
    <property type="protein sequence ID" value="KAA8493889.1"/>
    <property type="molecule type" value="Genomic_DNA"/>
</dbReference>
<dbReference type="Pfam" id="PF13180">
    <property type="entry name" value="PDZ_2"/>
    <property type="match status" value="1"/>
</dbReference>
<dbReference type="OrthoDB" id="4217619at2759"/>
<keyword evidence="3" id="KW-0378">Hydrolase</keyword>
<comment type="similarity">
    <text evidence="1">Belongs to the peptidase S1C family.</text>
</comment>
<dbReference type="InterPro" id="IPR001478">
    <property type="entry name" value="PDZ"/>
</dbReference>
<evidence type="ECO:0000313" key="6">
    <source>
        <dbReference type="EMBL" id="KAA8499417.1"/>
    </source>
</evidence>
<evidence type="ECO:0000256" key="3">
    <source>
        <dbReference type="ARBA" id="ARBA00022801"/>
    </source>
</evidence>
<dbReference type="EMBL" id="VRMN01000001">
    <property type="protein sequence ID" value="KAA8499417.1"/>
    <property type="molecule type" value="Genomic_DNA"/>
</dbReference>
<dbReference type="InterPro" id="IPR009003">
    <property type="entry name" value="Peptidase_S1_PA"/>
</dbReference>
<comment type="caution">
    <text evidence="5">The sequence shown here is derived from an EMBL/GenBank/DDBJ whole genome shotgun (WGS) entry which is preliminary data.</text>
</comment>
<dbReference type="Pfam" id="PF13365">
    <property type="entry name" value="Trypsin_2"/>
    <property type="match status" value="1"/>
</dbReference>
<dbReference type="OMA" id="MDNYRDE"/>
<proteinExistence type="inferred from homology"/>
<dbReference type="Gene3D" id="2.40.10.120">
    <property type="match status" value="1"/>
</dbReference>
<dbReference type="GO" id="GO:0004252">
    <property type="term" value="F:serine-type endopeptidase activity"/>
    <property type="evidence" value="ECO:0007669"/>
    <property type="project" value="InterPro"/>
</dbReference>
<name>A0A5J4YQZ5_PORPP</name>
<evidence type="ECO:0000256" key="1">
    <source>
        <dbReference type="ARBA" id="ARBA00010541"/>
    </source>
</evidence>
<dbReference type="GO" id="GO:0006508">
    <property type="term" value="P:proteolysis"/>
    <property type="evidence" value="ECO:0007669"/>
    <property type="project" value="UniProtKB-KW"/>
</dbReference>
<keyword evidence="7" id="KW-1185">Reference proteome</keyword>
<sequence>MMFRRLQQSWRATAACAVAAAGGYVAGGSRNVLDSESSRRVRPFPVSVEGTGSGAAFSAVSDEALRRAELRHADRSIHVPQMLSPPPAVSSPPVSGAPLGRYTIAEAIDRAGPAVVNITSAAADESLFGLFGPRVPGALSSGSGFIIDGVKGTVLTNAHVVVSAKRSGNPVSVSLRDGRSFEGIIRSVDTTADIAVVELVREPPDVQDPNSPVPLPSVELGDSTKLRMGEWVVALGSPLTLKNSASLGIISATEREGYEIGLVGGAHAFIQTDAAINVGNSGGPLVDLDGKVVGISTMKAADSDGISFALPINYAKEVIQQLEQYGSVRRPYLGCKLLTLHRVLADELARKSFNFPREIDKEWASKNADELGVLVHEVEPNGPMAKSGIMPGDIVVQVGKKKIMNTSQFLAELGHKVEMDVAIVVIRGKDARRLEFTLHPDIRK</sequence>
<protein>
    <submittedName>
        <fullName evidence="5">Putative protease Do-like 14</fullName>
    </submittedName>
</protein>
<dbReference type="SUPFAM" id="SSF50494">
    <property type="entry name" value="Trypsin-like serine proteases"/>
    <property type="match status" value="1"/>
</dbReference>
<organism evidence="5 7">
    <name type="scientific">Porphyridium purpureum</name>
    <name type="common">Red alga</name>
    <name type="synonym">Porphyridium cruentum</name>
    <dbReference type="NCBI Taxonomy" id="35688"/>
    <lineage>
        <taxon>Eukaryota</taxon>
        <taxon>Rhodophyta</taxon>
        <taxon>Bangiophyceae</taxon>
        <taxon>Porphyridiales</taxon>
        <taxon>Porphyridiaceae</taxon>
        <taxon>Porphyridium</taxon>
    </lineage>
</organism>
<evidence type="ECO:0000313" key="5">
    <source>
        <dbReference type="EMBL" id="KAA8493889.1"/>
    </source>
</evidence>
<dbReference type="Gene3D" id="2.30.42.10">
    <property type="match status" value="1"/>
</dbReference>
<keyword evidence="2 5" id="KW-0645">Protease</keyword>
<reference evidence="7" key="1">
    <citation type="journal article" date="2019" name="Nat. Commun.">
        <title>Expansion of phycobilisome linker gene families in mesophilic red algae.</title>
        <authorList>
            <person name="Lee J."/>
            <person name="Kim D."/>
            <person name="Bhattacharya D."/>
            <person name="Yoon H.S."/>
        </authorList>
    </citation>
    <scope>NUCLEOTIDE SEQUENCE [LARGE SCALE GENOMIC DNA]</scope>
    <source>
        <strain evidence="7">CCMP 1328</strain>
    </source>
</reference>
<dbReference type="SMART" id="SM00228">
    <property type="entry name" value="PDZ"/>
    <property type="match status" value="1"/>
</dbReference>
<reference evidence="5" key="2">
    <citation type="submission" date="2019-09" db="EMBL/GenBank/DDBJ databases">
        <title>Expansion of phycobilisome linker gene families in mesophilic red algae.</title>
        <authorList>
            <person name="Lee J."/>
        </authorList>
    </citation>
    <scope>NUCLEOTIDE SEQUENCE [LARGE SCALE GENOMIC DNA]</scope>
    <source>
        <strain evidence="5">CCMP 1328</strain>
        <tissue evidence="5">Unicellular</tissue>
    </source>
</reference>
<dbReference type="PRINTS" id="PR00834">
    <property type="entry name" value="PROTEASES2C"/>
</dbReference>
<gene>
    <name evidence="5" type="ORF">FVE85_3864</name>
    <name evidence="6" type="ORF">FVE85_7002</name>
</gene>
<dbReference type="PANTHER" id="PTHR22939">
    <property type="entry name" value="SERINE PROTEASE FAMILY S1C HTRA-RELATED"/>
    <property type="match status" value="1"/>
</dbReference>
<evidence type="ECO:0000313" key="7">
    <source>
        <dbReference type="Proteomes" id="UP000324585"/>
    </source>
</evidence>
<dbReference type="AlphaFoldDB" id="A0A5J4YQZ5"/>
<evidence type="ECO:0000256" key="2">
    <source>
        <dbReference type="ARBA" id="ARBA00022670"/>
    </source>
</evidence>
<dbReference type="SUPFAM" id="SSF50156">
    <property type="entry name" value="PDZ domain-like"/>
    <property type="match status" value="1"/>
</dbReference>
<feature type="domain" description="PDZ" evidence="4">
    <location>
        <begin position="331"/>
        <end position="429"/>
    </location>
</feature>
<dbReference type="InterPro" id="IPR001940">
    <property type="entry name" value="Peptidase_S1C"/>
</dbReference>